<gene>
    <name evidence="4" type="ORF">VE26_12755</name>
</gene>
<dbReference type="PANTHER" id="PTHR13090:SF1">
    <property type="entry name" value="ARGININE-HYDROXYLASE NDUFAF5, MITOCHONDRIAL"/>
    <property type="match status" value="1"/>
</dbReference>
<evidence type="ECO:0000256" key="3">
    <source>
        <dbReference type="SAM" id="MobiDB-lite"/>
    </source>
</evidence>
<dbReference type="SUPFAM" id="SSF53335">
    <property type="entry name" value="S-adenosyl-L-methionine-dependent methyltransferases"/>
    <property type="match status" value="1"/>
</dbReference>
<dbReference type="EMBL" id="JZEY01000061">
    <property type="protein sequence ID" value="KKB07579.1"/>
    <property type="molecule type" value="Genomic_DNA"/>
</dbReference>
<evidence type="ECO:0000313" key="4">
    <source>
        <dbReference type="EMBL" id="KKB07579.1"/>
    </source>
</evidence>
<dbReference type="RefSeq" id="WP_046105609.1">
    <property type="nucleotide sequence ID" value="NZ_JZEY01000061.1"/>
</dbReference>
<protein>
    <recommendedName>
        <fullName evidence="6">SAM-dependent methyltransferase</fullName>
    </recommendedName>
</protein>
<accession>A0A0F5FFB5</accession>
<proteinExistence type="predicted"/>
<evidence type="ECO:0000313" key="5">
    <source>
        <dbReference type="Proteomes" id="UP000033649"/>
    </source>
</evidence>
<dbReference type="Gene3D" id="3.40.50.150">
    <property type="entry name" value="Vaccinia Virus protein VP39"/>
    <property type="match status" value="1"/>
</dbReference>
<dbReference type="PATRIC" id="fig|429727.3.peg.2620"/>
<reference evidence="4 5" key="1">
    <citation type="submission" date="2015-03" db="EMBL/GenBank/DDBJ databases">
        <authorList>
            <person name="Hassan Y."/>
            <person name="Lepp D."/>
            <person name="Li X.-Z."/>
            <person name="Zhou T."/>
        </authorList>
    </citation>
    <scope>NUCLEOTIDE SEQUENCE [LARGE SCALE GENOMIC DNA]</scope>
    <source>
        <strain evidence="4 5">IPL18</strain>
    </source>
</reference>
<dbReference type="OrthoDB" id="9793723at2"/>
<evidence type="ECO:0000256" key="2">
    <source>
        <dbReference type="ARBA" id="ARBA00022679"/>
    </source>
</evidence>
<evidence type="ECO:0008006" key="6">
    <source>
        <dbReference type="Google" id="ProtNLM"/>
    </source>
</evidence>
<dbReference type="Proteomes" id="UP000033649">
    <property type="component" value="Unassembled WGS sequence"/>
</dbReference>
<dbReference type="GO" id="GO:0032259">
    <property type="term" value="P:methylation"/>
    <property type="evidence" value="ECO:0007669"/>
    <property type="project" value="UniProtKB-KW"/>
</dbReference>
<keyword evidence="2" id="KW-0808">Transferase</keyword>
<dbReference type="InterPro" id="IPR029063">
    <property type="entry name" value="SAM-dependent_MTases_sf"/>
</dbReference>
<name>A0A0F5FFB5_9HYPH</name>
<feature type="region of interest" description="Disordered" evidence="3">
    <location>
        <begin position="254"/>
        <end position="280"/>
    </location>
</feature>
<evidence type="ECO:0000256" key="1">
    <source>
        <dbReference type="ARBA" id="ARBA00022603"/>
    </source>
</evidence>
<dbReference type="AlphaFoldDB" id="A0A0F5FFB5"/>
<sequence length="280" mass="30476">MSITPLLFDSAQIASNLARRPDHANFVRDLVVEDLADRLGTYRRTFTSAVLIGPDAQLLPQRFATADAPIDMQRIEAFDGREFPAIPDGLHDLIVSLLHLQAVNDVPGHLARLRKSLRPDGLFMAAFLGGESLTELREAFLSADVTISGGASARVAPMAQVRDAGALLQRAGFALPVADVETHRVRYATPFALIAELKRLGASNPLADRSRRFATRTLISAAAQAYAAHDSDTDGRVRATLEIVWIAGWVPHESQQKPLRPGSAKVSMTDFLRPGETRQP</sequence>
<organism evidence="4 5">
    <name type="scientific">Devosia chinhatensis</name>
    <dbReference type="NCBI Taxonomy" id="429727"/>
    <lineage>
        <taxon>Bacteria</taxon>
        <taxon>Pseudomonadati</taxon>
        <taxon>Pseudomonadota</taxon>
        <taxon>Alphaproteobacteria</taxon>
        <taxon>Hyphomicrobiales</taxon>
        <taxon>Devosiaceae</taxon>
        <taxon>Devosia</taxon>
    </lineage>
</organism>
<keyword evidence="1" id="KW-0489">Methyltransferase</keyword>
<dbReference type="GO" id="GO:0008168">
    <property type="term" value="F:methyltransferase activity"/>
    <property type="evidence" value="ECO:0007669"/>
    <property type="project" value="UniProtKB-KW"/>
</dbReference>
<dbReference type="PANTHER" id="PTHR13090">
    <property type="entry name" value="ARGININE-HYDROXYLASE NDUFAF5, MITOCHONDRIAL"/>
    <property type="match status" value="1"/>
</dbReference>
<comment type="caution">
    <text evidence="4">The sequence shown here is derived from an EMBL/GenBank/DDBJ whole genome shotgun (WGS) entry which is preliminary data.</text>
</comment>
<keyword evidence="5" id="KW-1185">Reference proteome</keyword>
<dbReference type="STRING" id="429727.VE26_12755"/>
<dbReference type="InterPro" id="IPR050602">
    <property type="entry name" value="Malonyl-ACP_OMT"/>
</dbReference>